<feature type="region of interest" description="Disordered" evidence="2">
    <location>
        <begin position="326"/>
        <end position="346"/>
    </location>
</feature>
<dbReference type="InterPro" id="IPR036526">
    <property type="entry name" value="C-N_Hydrolase_sf"/>
</dbReference>
<evidence type="ECO:0000259" key="3">
    <source>
        <dbReference type="PROSITE" id="PS50263"/>
    </source>
</evidence>
<comment type="caution">
    <text evidence="4">The sequence shown here is derived from an EMBL/GenBank/DDBJ whole genome shotgun (WGS) entry which is preliminary data.</text>
</comment>
<evidence type="ECO:0000256" key="2">
    <source>
        <dbReference type="SAM" id="MobiDB-lite"/>
    </source>
</evidence>
<dbReference type="PROSITE" id="PS50263">
    <property type="entry name" value="CN_HYDROLASE"/>
    <property type="match status" value="1"/>
</dbReference>
<dbReference type="Pfam" id="PF00795">
    <property type="entry name" value="CN_hydrolase"/>
    <property type="match status" value="1"/>
</dbReference>
<feature type="domain" description="CN hydrolase" evidence="3">
    <location>
        <begin position="7"/>
        <end position="287"/>
    </location>
</feature>
<gene>
    <name evidence="4" type="ORF">DNK44_22920</name>
</gene>
<dbReference type="InterPro" id="IPR003010">
    <property type="entry name" value="C-N_Hydrolase"/>
</dbReference>
<accession>A0A4Q9QU28</accession>
<dbReference type="PANTHER" id="PTHR46044">
    <property type="entry name" value="NITRILASE"/>
    <property type="match status" value="1"/>
</dbReference>
<dbReference type="Gene3D" id="3.60.110.10">
    <property type="entry name" value="Carbon-nitrogen hydrolase"/>
    <property type="match status" value="1"/>
</dbReference>
<dbReference type="PANTHER" id="PTHR46044:SF2">
    <property type="entry name" value="CN HYDROLASE DOMAIN-CONTAINING PROTEIN"/>
    <property type="match status" value="1"/>
</dbReference>
<evidence type="ECO:0000313" key="5">
    <source>
        <dbReference type="Proteomes" id="UP000293172"/>
    </source>
</evidence>
<dbReference type="GO" id="GO:0003824">
    <property type="term" value="F:catalytic activity"/>
    <property type="evidence" value="ECO:0007669"/>
    <property type="project" value="InterPro"/>
</dbReference>
<evidence type="ECO:0000313" key="4">
    <source>
        <dbReference type="EMBL" id="TBU86509.1"/>
    </source>
</evidence>
<dbReference type="RefSeq" id="WP_131199142.1">
    <property type="nucleotide sequence ID" value="NZ_QJUL01000050.1"/>
</dbReference>
<proteinExistence type="inferred from homology"/>
<dbReference type="EMBL" id="QJUL01000050">
    <property type="protein sequence ID" value="TBU86509.1"/>
    <property type="molecule type" value="Genomic_DNA"/>
</dbReference>
<organism evidence="4 5">
    <name type="scientific">Phytopseudomonas dryadis</name>
    <dbReference type="NCBI Taxonomy" id="2487520"/>
    <lineage>
        <taxon>Bacteria</taxon>
        <taxon>Pseudomonadati</taxon>
        <taxon>Pseudomonadota</taxon>
        <taxon>Gammaproteobacteria</taxon>
        <taxon>Pseudomonadales</taxon>
        <taxon>Pseudomonadaceae</taxon>
        <taxon>Phytopseudomonas</taxon>
    </lineage>
</organism>
<dbReference type="OrthoDB" id="9803803at2"/>
<dbReference type="Proteomes" id="UP000293172">
    <property type="component" value="Unassembled WGS sequence"/>
</dbReference>
<dbReference type="SUPFAM" id="SSF56317">
    <property type="entry name" value="Carbon-nitrogen hydrolase"/>
    <property type="match status" value="1"/>
</dbReference>
<reference evidence="4 5" key="1">
    <citation type="submission" date="2018-06" db="EMBL/GenBank/DDBJ databases">
        <title>Three novel Pseudomonas species isolated from symptomatic oak.</title>
        <authorList>
            <person name="Bueno-Gonzalez V."/>
            <person name="Brady C."/>
        </authorList>
    </citation>
    <scope>NUCLEOTIDE SEQUENCE [LARGE SCALE GENOMIC DNA]</scope>
    <source>
        <strain evidence="4 5">P6B</strain>
    </source>
</reference>
<comment type="similarity">
    <text evidence="1">Belongs to the carbon-nitrogen hydrolase superfamily. Nitrilase family.</text>
</comment>
<evidence type="ECO:0000256" key="1">
    <source>
        <dbReference type="ARBA" id="ARBA00008129"/>
    </source>
</evidence>
<dbReference type="InterPro" id="IPR044149">
    <property type="entry name" value="Nitrilases_CHs"/>
</dbReference>
<name>A0A4Q9QU28_9GAMM</name>
<dbReference type="CDD" id="cd07564">
    <property type="entry name" value="nitrilases_CHs"/>
    <property type="match status" value="1"/>
</dbReference>
<protein>
    <submittedName>
        <fullName evidence="4">Aliphatic nitrilase</fullName>
    </submittedName>
</protein>
<dbReference type="AlphaFoldDB" id="A0A4Q9QU28"/>
<sequence length="346" mass="37905">MSSLPRLKVAACHAAPVFLDKTATTAKALALMGEAAAHGAELVVFPESYIPAFPIWAALWAPIVNHDLFERMVENSLYLDGPEIAAVRAEARRLGLFVSLGISERSRHSAGCIWNSNLLIGDDGELLNHHRKLVPTFYEKLVWAPGDGEGLRVSDTRIGRIGALICGENTNPLARYALMAQGEQLHISCWPALWPTRLPEGGGNFDNVAANRIRAAAHSFEAKAFGILCAGYMDAAMRDFLVDRDPTVAAVLDGTPRAATLFVDPTGTQVGEMLQAEEGILYADLDLNRCIEPKQFHDVVGYYNRFDVFDLRIERRRHEPVRWADGPALEMPEAPPVDEPAAAQQA</sequence>